<evidence type="ECO:0000313" key="2">
    <source>
        <dbReference type="EMBL" id="MEC4295034.1"/>
    </source>
</evidence>
<gene>
    <name evidence="2" type="ORF">VJ920_06905</name>
</gene>
<accession>A0ABU6IYY4</accession>
<evidence type="ECO:0000313" key="3">
    <source>
        <dbReference type="Proteomes" id="UP001343724"/>
    </source>
</evidence>
<keyword evidence="1" id="KW-1133">Transmembrane helix</keyword>
<feature type="transmembrane region" description="Helical" evidence="1">
    <location>
        <begin position="69"/>
        <end position="86"/>
    </location>
</feature>
<feature type="transmembrane region" description="Helical" evidence="1">
    <location>
        <begin position="38"/>
        <end position="57"/>
    </location>
</feature>
<feature type="transmembrane region" description="Helical" evidence="1">
    <location>
        <begin position="12"/>
        <end position="32"/>
    </location>
</feature>
<dbReference type="Proteomes" id="UP001343724">
    <property type="component" value="Unassembled WGS sequence"/>
</dbReference>
<dbReference type="InterPro" id="IPR052712">
    <property type="entry name" value="Acid_resist_chaperone_HdeD"/>
</dbReference>
<proteinExistence type="predicted"/>
<sequence length="188" mass="20343">MEKFLNIVRSNNMVQAVLCIGFGLFLMIYPSITVQGIIMLFGVALALMGAAGLLSYFRQRSARYRDSGTLMSAVFYLIIALIAFAFPKVIAGFFSVVLGVVLILCAIVNVVRAFALRDFGSSIWIAVLAVSVAVGIGGVLIVVNPWGASMTFVLVLGGAFIVNGAVDLFIEWYQRDSESRGDSMMHSR</sequence>
<comment type="caution">
    <text evidence="2">The sequence shown here is derived from an EMBL/GenBank/DDBJ whole genome shotgun (WGS) entry which is preliminary data.</text>
</comment>
<keyword evidence="1" id="KW-0472">Membrane</keyword>
<dbReference type="PANTHER" id="PTHR34989:SF1">
    <property type="entry name" value="PROTEIN HDED"/>
    <property type="match status" value="1"/>
</dbReference>
<feature type="transmembrane region" description="Helical" evidence="1">
    <location>
        <begin position="149"/>
        <end position="170"/>
    </location>
</feature>
<feature type="transmembrane region" description="Helical" evidence="1">
    <location>
        <begin position="123"/>
        <end position="143"/>
    </location>
</feature>
<dbReference type="EMBL" id="JAYMFH010000007">
    <property type="protein sequence ID" value="MEC4295034.1"/>
    <property type="molecule type" value="Genomic_DNA"/>
</dbReference>
<dbReference type="RefSeq" id="WP_326439853.1">
    <property type="nucleotide sequence ID" value="NZ_JAYMFH010000007.1"/>
</dbReference>
<dbReference type="InterPro" id="IPR005325">
    <property type="entry name" value="DUF308_memb"/>
</dbReference>
<dbReference type="Pfam" id="PF03729">
    <property type="entry name" value="DUF308"/>
    <property type="match status" value="2"/>
</dbReference>
<protein>
    <submittedName>
        <fullName evidence="2">DUF308 domain-containing protein</fullName>
    </submittedName>
</protein>
<keyword evidence="1" id="KW-0812">Transmembrane</keyword>
<dbReference type="PANTHER" id="PTHR34989">
    <property type="entry name" value="PROTEIN HDED"/>
    <property type="match status" value="1"/>
</dbReference>
<reference evidence="2 3" key="1">
    <citation type="submission" date="2024-01" db="EMBL/GenBank/DDBJ databases">
        <title>novel species in genus Adlercreutzia.</title>
        <authorList>
            <person name="Liu X."/>
        </authorList>
    </citation>
    <scope>NUCLEOTIDE SEQUENCE [LARGE SCALE GENOMIC DNA]</scope>
    <source>
        <strain evidence="2 3">R22</strain>
    </source>
</reference>
<name>A0ABU6IYY4_9ACTN</name>
<evidence type="ECO:0000256" key="1">
    <source>
        <dbReference type="SAM" id="Phobius"/>
    </source>
</evidence>
<feature type="transmembrane region" description="Helical" evidence="1">
    <location>
        <begin position="92"/>
        <end position="111"/>
    </location>
</feature>
<organism evidence="2 3">
    <name type="scientific">Adlercreutzia shanghongiae</name>
    <dbReference type="NCBI Taxonomy" id="3111773"/>
    <lineage>
        <taxon>Bacteria</taxon>
        <taxon>Bacillati</taxon>
        <taxon>Actinomycetota</taxon>
        <taxon>Coriobacteriia</taxon>
        <taxon>Eggerthellales</taxon>
        <taxon>Eggerthellaceae</taxon>
        <taxon>Adlercreutzia</taxon>
    </lineage>
</organism>
<keyword evidence="3" id="KW-1185">Reference proteome</keyword>